<evidence type="ECO:0000313" key="2">
    <source>
        <dbReference type="EMBL" id="JAC70025.1"/>
    </source>
</evidence>
<reference evidence="2" key="1">
    <citation type="submission" date="2014-05" db="EMBL/GenBank/DDBJ databases">
        <title>The transcriptome of the halophilic microalga Tetraselmis sp. GSL018 isolated from the Great Salt Lake, Utah.</title>
        <authorList>
            <person name="Jinkerson R.E."/>
            <person name="D'Adamo S."/>
            <person name="Posewitz M.C."/>
        </authorList>
    </citation>
    <scope>NUCLEOTIDE SEQUENCE</scope>
    <source>
        <strain evidence="2">GSL018</strain>
    </source>
</reference>
<accession>A0A061RH69</accession>
<dbReference type="AlphaFoldDB" id="A0A061RH69"/>
<sequence>MGLVDMSLRLLACLIVIQSASGTHFRYGTISWIISQSTRDYYSQLPVDVTICNKFTVEFDMKLAFRRDYTWGAFFNESWRVNENDNWKTMTGQSVVCGAAGITCFHETVSEADHRRYQIKFPSGQGTNGVALVPFANPRICASPLHKGVFGNYTWDPAQDGCSEMGGYQHSDTNAIELRCQASGLEYDPPYRVSRAPRDPENPNPMNDETMVCTPWHELVTTVMGMVMAPSLRSRI</sequence>
<gene>
    <name evidence="2" type="ORF">TSPGSL018_5047</name>
</gene>
<proteinExistence type="predicted"/>
<protein>
    <submittedName>
        <fullName evidence="2">Uncharacterized protein</fullName>
    </submittedName>
</protein>
<name>A0A061RH69_9CHLO</name>
<feature type="signal peptide" evidence="1">
    <location>
        <begin position="1"/>
        <end position="22"/>
    </location>
</feature>
<feature type="chain" id="PRO_5001605795" evidence="1">
    <location>
        <begin position="23"/>
        <end position="236"/>
    </location>
</feature>
<evidence type="ECO:0000256" key="1">
    <source>
        <dbReference type="SAM" id="SignalP"/>
    </source>
</evidence>
<keyword evidence="1" id="KW-0732">Signal</keyword>
<dbReference type="EMBL" id="GBEZ01016205">
    <property type="protein sequence ID" value="JAC70025.1"/>
    <property type="molecule type" value="Transcribed_RNA"/>
</dbReference>
<organism evidence="2">
    <name type="scientific">Tetraselmis sp. GSL018</name>
    <dbReference type="NCBI Taxonomy" id="582737"/>
    <lineage>
        <taxon>Eukaryota</taxon>
        <taxon>Viridiplantae</taxon>
        <taxon>Chlorophyta</taxon>
        <taxon>core chlorophytes</taxon>
        <taxon>Chlorodendrophyceae</taxon>
        <taxon>Chlorodendrales</taxon>
        <taxon>Chlorodendraceae</taxon>
        <taxon>Tetraselmis</taxon>
    </lineage>
</organism>